<dbReference type="EMBL" id="RJVU01060593">
    <property type="protein sequence ID" value="ROJ46204.1"/>
    <property type="molecule type" value="Genomic_DNA"/>
</dbReference>
<gene>
    <name evidence="1" type="ORF">DPX16_10929</name>
</gene>
<dbReference type="PANTHER" id="PTHR47331">
    <property type="entry name" value="PHD-TYPE DOMAIN-CONTAINING PROTEIN"/>
    <property type="match status" value="1"/>
</dbReference>
<proteinExistence type="predicted"/>
<dbReference type="PANTHER" id="PTHR47331:SF1">
    <property type="entry name" value="GAG-LIKE PROTEIN"/>
    <property type="match status" value="1"/>
</dbReference>
<evidence type="ECO:0000313" key="2">
    <source>
        <dbReference type="Proteomes" id="UP000281406"/>
    </source>
</evidence>
<evidence type="ECO:0000313" key="1">
    <source>
        <dbReference type="EMBL" id="ROJ46204.1"/>
    </source>
</evidence>
<protein>
    <recommendedName>
        <fullName evidence="3">Peptidase aspartic putative domain-containing protein</fullName>
    </recommendedName>
</protein>
<dbReference type="InterPro" id="IPR005312">
    <property type="entry name" value="DUF1759"/>
</dbReference>
<dbReference type="Proteomes" id="UP000281406">
    <property type="component" value="Unassembled WGS sequence"/>
</dbReference>
<dbReference type="OrthoDB" id="8046937at2759"/>
<reference evidence="1 2" key="1">
    <citation type="submission" date="2018-10" db="EMBL/GenBank/DDBJ databases">
        <title>Genome assembly for a Yunnan-Guizhou Plateau 3E fish, Anabarilius grahami (Regan), and its evolutionary and genetic applications.</title>
        <authorList>
            <person name="Jiang W."/>
        </authorList>
    </citation>
    <scope>NUCLEOTIDE SEQUENCE [LARGE SCALE GENOMIC DNA]</scope>
    <source>
        <strain evidence="1">AG-KIZ</strain>
        <tissue evidence="1">Muscle</tissue>
    </source>
</reference>
<comment type="caution">
    <text evidence="1">The sequence shown here is derived from an EMBL/GenBank/DDBJ whole genome shotgun (WGS) entry which is preliminary data.</text>
</comment>
<name>A0A3N0XW24_ANAGA</name>
<keyword evidence="2" id="KW-1185">Reference proteome</keyword>
<evidence type="ECO:0008006" key="3">
    <source>
        <dbReference type="Google" id="ProtNLM"/>
    </source>
</evidence>
<organism evidence="1 2">
    <name type="scientific">Anabarilius grahami</name>
    <name type="common">Kanglang fish</name>
    <name type="synonym">Barilius grahami</name>
    <dbReference type="NCBI Taxonomy" id="495550"/>
    <lineage>
        <taxon>Eukaryota</taxon>
        <taxon>Metazoa</taxon>
        <taxon>Chordata</taxon>
        <taxon>Craniata</taxon>
        <taxon>Vertebrata</taxon>
        <taxon>Euteleostomi</taxon>
        <taxon>Actinopterygii</taxon>
        <taxon>Neopterygii</taxon>
        <taxon>Teleostei</taxon>
        <taxon>Ostariophysi</taxon>
        <taxon>Cypriniformes</taxon>
        <taxon>Xenocyprididae</taxon>
        <taxon>Xenocypridinae</taxon>
        <taxon>Xenocypridinae incertae sedis</taxon>
        <taxon>Anabarilius</taxon>
    </lineage>
</organism>
<accession>A0A3N0XW24</accession>
<dbReference type="Pfam" id="PF03564">
    <property type="entry name" value="DUF1759"/>
    <property type="match status" value="1"/>
</dbReference>
<sequence>MHLPPVDIIKFDGEPLKYWQFMRLFSSVIDKETVPDQEKLTRLHQYTVGQARDAISHFLYNPNSSLGYADAMAILKRRFGNPYAISQAWVDKVLNYKDIKDNKQLQSFADILCSCRDTLKAMKCEEELNGGRTLLQIVEKLPEDLKKRWLTINYEIIKSDRLPKLDDIVSLVESEAAKRADPIFGNLLSPAIRNSPASFKSSTKSSFNKKKQTFATVSVTNESTTSSTPKTTSRFKCPKCADGHFLNQCQAFRALSVQERLAFVQQKQLCLNCFMKGHRSTACTRSWVCKVPGCGKRHNSWLHSAIVASNNDKSQSTNQATEDEPAVDPPQAIQAHATRKLIEASQKKIALPILPVVVSDRHNRFSMNVFALLDCGSNGTFASKKLVHALKLESRKMNIKLNTMETKNLNVVTLAVDLRVEDAQQRNSYLMKGVLCRDHLNISLDNLVTQHEVFQWPHLREIAEEISLPDVDLADEVHLLIGLDQPDILAPRETRCGESGEPYAILTGLGWTLHGPVAEGSTSISANFIQADHSLQQAVERFWKLDDPVHVNNDSLSVVDEQVVDLWNKQSVKEDGHYTLPIPFKEHPPRLPNNYTMAKHRLDLLGRRLKKDPTLRQKYTEDNKQLQSFADVLCSCRDTLKAMKCEEELNGGRTLLQIVEKLPEDLKKRCLTINYEIIKSGRLPKLDDIVSLVESEAAKRADPIFGHRSTACTRSWVCKVPGCGKRHNSWLHSAIVASNNDKSQSTNQATEDEPAVDPPQAIQAHATRKFIEASQKKIALPILPVVVSDRHNRFSMNVFALLDSDSNGTFASKKLVHALKLESRKMNIKLNTMETKNLNVVTLAVDLRVEDAQQRNSYLMKGVLCRDHLNISLDNLVTQHEVFQWPHLREIAEEISLPDVDLADEVHLLIGLDQPDILAPRETRCGESGKPYAILTGLVWTLHGPVADGSTSISANFIQADHSLQQAVEKFWKLDDPVHVNNDSLSVVDEQVVDLWNKQSVKEDGHYTLPIPFKEHPPRLPNNYMMAKHRLDLLGRRLKKDPTLRQKYTEVEDRIHHAGMDGLLRNCATGCRVDEAFTMDDLVDSISADTSGLRCGHVQLRIVFITPVWTVC</sequence>
<dbReference type="AlphaFoldDB" id="A0A3N0XW24"/>